<dbReference type="PANTHER" id="PTHR30294">
    <property type="entry name" value="MEMBRANE COMPONENT OF ABC TRANSPORTER YHHJ-RELATED"/>
    <property type="match status" value="1"/>
</dbReference>
<evidence type="ECO:0000256" key="4">
    <source>
        <dbReference type="ARBA" id="ARBA00022989"/>
    </source>
</evidence>
<evidence type="ECO:0000256" key="3">
    <source>
        <dbReference type="ARBA" id="ARBA00022692"/>
    </source>
</evidence>
<keyword evidence="5 6" id="KW-0472">Membrane</keyword>
<evidence type="ECO:0000313" key="8">
    <source>
        <dbReference type="EMBL" id="MEK8032844.1"/>
    </source>
</evidence>
<sequence length="398" mass="43045">MTAWREVLHAFVATWRAMLSDSAAMMLLFAGGIVYSFFYPLPYAKETVQRVPVAVVDQDRSALSRQITRYASAHPAIQVVAVSADLREAQDLIWRNEVAGMLFIPSGLQSKVAAGRAAEVEVAGNGIYMMLNKAALNGLAQAVGTVSAGIEIKRLSAATPSSAQAQAQRGPVGLNAVALFNVREGYGAYVVPAAAVLIIQQTLLLAVTLLFGTWAERGGFPVRRDVAGYVGMWCAVACVPILNSLYYFGFVFWWQDYPRGGNFGGLMLFTLLFAFAVSAFAIMVGNLFRSRERSAQLLVCTAMPIIFLSGVTWPVEALPDVLKAARWLIPSTPGIQGFVALNQLGASLHEVAAEAVGLVALMVASVSLGYWRWHRMEKAQRRRWSAQVPSASPAANQL</sequence>
<feature type="transmembrane region" description="Helical" evidence="6">
    <location>
        <begin position="266"/>
        <end position="288"/>
    </location>
</feature>
<organism evidence="8 9">
    <name type="scientific">Ideonella lacteola</name>
    <dbReference type="NCBI Taxonomy" id="2984193"/>
    <lineage>
        <taxon>Bacteria</taxon>
        <taxon>Pseudomonadati</taxon>
        <taxon>Pseudomonadota</taxon>
        <taxon>Betaproteobacteria</taxon>
        <taxon>Burkholderiales</taxon>
        <taxon>Sphaerotilaceae</taxon>
        <taxon>Ideonella</taxon>
    </lineage>
</organism>
<evidence type="ECO:0000256" key="1">
    <source>
        <dbReference type="ARBA" id="ARBA00004651"/>
    </source>
</evidence>
<evidence type="ECO:0000259" key="7">
    <source>
        <dbReference type="Pfam" id="PF12698"/>
    </source>
</evidence>
<dbReference type="InterPro" id="IPR051449">
    <property type="entry name" value="ABC-2_transporter_component"/>
</dbReference>
<dbReference type="Gene3D" id="3.40.1710.10">
    <property type="entry name" value="abc type-2 transporter like domain"/>
    <property type="match status" value="1"/>
</dbReference>
<evidence type="ECO:0000313" key="9">
    <source>
        <dbReference type="Proteomes" id="UP001371218"/>
    </source>
</evidence>
<keyword evidence="3 6" id="KW-0812">Transmembrane</keyword>
<accession>A0ABU9BS98</accession>
<dbReference type="EMBL" id="JBBUTG010000012">
    <property type="protein sequence ID" value="MEK8032844.1"/>
    <property type="molecule type" value="Genomic_DNA"/>
</dbReference>
<gene>
    <name evidence="8" type="ORF">AACH06_18640</name>
</gene>
<dbReference type="PANTHER" id="PTHR30294:SF46">
    <property type="entry name" value="ABC TRANSPORTER PERMEASE"/>
    <property type="match status" value="1"/>
</dbReference>
<evidence type="ECO:0000256" key="6">
    <source>
        <dbReference type="SAM" id="Phobius"/>
    </source>
</evidence>
<protein>
    <submittedName>
        <fullName evidence="8">ABC transporter permease</fullName>
    </submittedName>
</protein>
<comment type="caution">
    <text evidence="8">The sequence shown here is derived from an EMBL/GenBank/DDBJ whole genome shotgun (WGS) entry which is preliminary data.</text>
</comment>
<dbReference type="InterPro" id="IPR013525">
    <property type="entry name" value="ABC2_TM"/>
</dbReference>
<dbReference type="Proteomes" id="UP001371218">
    <property type="component" value="Unassembled WGS sequence"/>
</dbReference>
<feature type="transmembrane region" description="Helical" evidence="6">
    <location>
        <begin position="295"/>
        <end position="313"/>
    </location>
</feature>
<evidence type="ECO:0000256" key="5">
    <source>
        <dbReference type="ARBA" id="ARBA00023136"/>
    </source>
</evidence>
<evidence type="ECO:0000256" key="2">
    <source>
        <dbReference type="ARBA" id="ARBA00022475"/>
    </source>
</evidence>
<keyword evidence="9" id="KW-1185">Reference proteome</keyword>
<feature type="transmembrane region" description="Helical" evidence="6">
    <location>
        <begin position="351"/>
        <end position="373"/>
    </location>
</feature>
<dbReference type="Pfam" id="PF12698">
    <property type="entry name" value="ABC2_membrane_3"/>
    <property type="match status" value="1"/>
</dbReference>
<proteinExistence type="predicted"/>
<feature type="transmembrane region" description="Helical" evidence="6">
    <location>
        <begin position="226"/>
        <end position="254"/>
    </location>
</feature>
<feature type="transmembrane region" description="Helical" evidence="6">
    <location>
        <begin position="189"/>
        <end position="214"/>
    </location>
</feature>
<name>A0ABU9BS98_9BURK</name>
<feature type="transmembrane region" description="Helical" evidence="6">
    <location>
        <begin position="23"/>
        <end position="41"/>
    </location>
</feature>
<keyword evidence="2" id="KW-1003">Cell membrane</keyword>
<comment type="subcellular location">
    <subcellularLocation>
        <location evidence="1">Cell membrane</location>
        <topology evidence="1">Multi-pass membrane protein</topology>
    </subcellularLocation>
</comment>
<feature type="domain" description="ABC-2 type transporter transmembrane" evidence="7">
    <location>
        <begin position="28"/>
        <end position="370"/>
    </location>
</feature>
<dbReference type="RefSeq" id="WP_341427260.1">
    <property type="nucleotide sequence ID" value="NZ_JBBUTG010000012.1"/>
</dbReference>
<reference evidence="8 9" key="1">
    <citation type="submission" date="2024-04" db="EMBL/GenBank/DDBJ databases">
        <title>Novel species of the genus Ideonella isolated from streams.</title>
        <authorList>
            <person name="Lu H."/>
        </authorList>
    </citation>
    <scope>NUCLEOTIDE SEQUENCE [LARGE SCALE GENOMIC DNA]</scope>
    <source>
        <strain evidence="8 9">DXS29W</strain>
    </source>
</reference>
<keyword evidence="4 6" id="KW-1133">Transmembrane helix</keyword>